<dbReference type="InterPro" id="IPR036425">
    <property type="entry name" value="MoaB/Mog-like_dom_sf"/>
</dbReference>
<accession>A0ABW4HQU2</accession>
<dbReference type="RefSeq" id="WP_251510589.1">
    <property type="nucleotide sequence ID" value="NZ_JAMBON010000001.1"/>
</dbReference>
<dbReference type="Pfam" id="PF02464">
    <property type="entry name" value="CinA"/>
    <property type="match status" value="1"/>
</dbReference>
<evidence type="ECO:0000313" key="4">
    <source>
        <dbReference type="Proteomes" id="UP001597221"/>
    </source>
</evidence>
<dbReference type="SUPFAM" id="SSF142433">
    <property type="entry name" value="CinA-like"/>
    <property type="match status" value="1"/>
</dbReference>
<dbReference type="InterPro" id="IPR050101">
    <property type="entry name" value="CinA"/>
</dbReference>
<dbReference type="HAMAP" id="MF_00226_B">
    <property type="entry name" value="CinA_B"/>
    <property type="match status" value="1"/>
</dbReference>
<feature type="domain" description="MoaB/Mog" evidence="2">
    <location>
        <begin position="8"/>
        <end position="174"/>
    </location>
</feature>
<gene>
    <name evidence="1" type="primary">cinA</name>
    <name evidence="3" type="ORF">ACFSBH_08835</name>
</gene>
<dbReference type="SMART" id="SM00852">
    <property type="entry name" value="MoCF_biosynth"/>
    <property type="match status" value="1"/>
</dbReference>
<dbReference type="NCBIfam" id="TIGR00199">
    <property type="entry name" value="PncC_domain"/>
    <property type="match status" value="1"/>
</dbReference>
<name>A0ABW4HQU2_9BACI</name>
<dbReference type="InterPro" id="IPR036653">
    <property type="entry name" value="CinA-like_C"/>
</dbReference>
<evidence type="ECO:0000259" key="2">
    <source>
        <dbReference type="SMART" id="SM00852"/>
    </source>
</evidence>
<dbReference type="EMBL" id="JBHUDE010000040">
    <property type="protein sequence ID" value="MFD1607758.1"/>
    <property type="molecule type" value="Genomic_DNA"/>
</dbReference>
<dbReference type="PANTHER" id="PTHR13939">
    <property type="entry name" value="NICOTINAMIDE-NUCLEOTIDE AMIDOHYDROLASE PNCC"/>
    <property type="match status" value="1"/>
</dbReference>
<dbReference type="Gene3D" id="3.30.70.2860">
    <property type="match status" value="1"/>
</dbReference>
<dbReference type="InterPro" id="IPR041424">
    <property type="entry name" value="CinA_KH"/>
</dbReference>
<dbReference type="Gene3D" id="3.40.980.10">
    <property type="entry name" value="MoaB/Mog-like domain"/>
    <property type="match status" value="1"/>
</dbReference>
<evidence type="ECO:0000256" key="1">
    <source>
        <dbReference type="HAMAP-Rule" id="MF_00226"/>
    </source>
</evidence>
<dbReference type="SUPFAM" id="SSF53218">
    <property type="entry name" value="Molybdenum cofactor biosynthesis proteins"/>
    <property type="match status" value="1"/>
</dbReference>
<dbReference type="InterPro" id="IPR008136">
    <property type="entry name" value="CinA_C"/>
</dbReference>
<keyword evidence="4" id="KW-1185">Reference proteome</keyword>
<organism evidence="3 4">
    <name type="scientific">Oceanobacillus luteolus</name>
    <dbReference type="NCBI Taxonomy" id="1274358"/>
    <lineage>
        <taxon>Bacteria</taxon>
        <taxon>Bacillati</taxon>
        <taxon>Bacillota</taxon>
        <taxon>Bacilli</taxon>
        <taxon>Bacillales</taxon>
        <taxon>Bacillaceae</taxon>
        <taxon>Oceanobacillus</taxon>
    </lineage>
</organism>
<comment type="similarity">
    <text evidence="1">Belongs to the CinA family.</text>
</comment>
<dbReference type="CDD" id="cd00885">
    <property type="entry name" value="cinA"/>
    <property type="match status" value="1"/>
</dbReference>
<dbReference type="Pfam" id="PF18146">
    <property type="entry name" value="CinA_KH"/>
    <property type="match status" value="1"/>
</dbReference>
<protein>
    <recommendedName>
        <fullName evidence="1">Putative competence-damage inducible protein</fullName>
    </recommendedName>
</protein>
<sequence>MKKQYKAEIVAVGTELLLGQIANTNAQWISQQLALYGINVFNHVVVGDNLKRVTDTFKQAHERSDIIIVTGGLGPTEDDLTREAFQAFSNLSMTEHEASMKKIETWFQKTGWTMTPNNRKQARVFETATVLENKQGMAPGMIVQFDERTWIFLPGVPREMKSLFNDEILPYLYKLTGKEQMIRSTILKFLGIGESTLEHELQDLIQKQTNPTIAPLATDDGIIIRLTAKADSSEALERLLAKTKADILDRVGDYFVAEGEKTIEQVIVERLNHKKVSIAAAESLTGGKFIERLVTVPGASAVVQGGIVCYSPDVKMNLLEIPKQLIEEKGTVSEECAILLARNVRDKLNSAIGISFTGVAGPGEMEGKQVGTVHIGLSIKGEEDRVYSFQLQGNRNVIRNRALLKGLELILNAIKL</sequence>
<dbReference type="NCBIfam" id="TIGR00177">
    <property type="entry name" value="molyb_syn"/>
    <property type="match status" value="1"/>
</dbReference>
<dbReference type="PANTHER" id="PTHR13939:SF0">
    <property type="entry name" value="NMN AMIDOHYDROLASE-LIKE PROTEIN YFAY"/>
    <property type="match status" value="1"/>
</dbReference>
<comment type="caution">
    <text evidence="3">The sequence shown here is derived from an EMBL/GenBank/DDBJ whole genome shotgun (WGS) entry which is preliminary data.</text>
</comment>
<dbReference type="Pfam" id="PF00994">
    <property type="entry name" value="MoCF_biosynth"/>
    <property type="match status" value="1"/>
</dbReference>
<dbReference type="NCBIfam" id="TIGR00200">
    <property type="entry name" value="cinA_nterm"/>
    <property type="match status" value="1"/>
</dbReference>
<proteinExistence type="inferred from homology"/>
<dbReference type="InterPro" id="IPR008135">
    <property type="entry name" value="Competence-induced_CinA"/>
</dbReference>
<dbReference type="NCBIfam" id="NF001813">
    <property type="entry name" value="PRK00549.1"/>
    <property type="match status" value="1"/>
</dbReference>
<dbReference type="PIRSF" id="PIRSF006728">
    <property type="entry name" value="CinA"/>
    <property type="match status" value="1"/>
</dbReference>
<evidence type="ECO:0000313" key="3">
    <source>
        <dbReference type="EMBL" id="MFD1607758.1"/>
    </source>
</evidence>
<dbReference type="Proteomes" id="UP001597221">
    <property type="component" value="Unassembled WGS sequence"/>
</dbReference>
<dbReference type="InterPro" id="IPR001453">
    <property type="entry name" value="MoaB/Mog_dom"/>
</dbReference>
<reference evidence="4" key="1">
    <citation type="journal article" date="2019" name="Int. J. Syst. Evol. Microbiol.">
        <title>The Global Catalogue of Microorganisms (GCM) 10K type strain sequencing project: providing services to taxonomists for standard genome sequencing and annotation.</title>
        <authorList>
            <consortium name="The Broad Institute Genomics Platform"/>
            <consortium name="The Broad Institute Genome Sequencing Center for Infectious Disease"/>
            <person name="Wu L."/>
            <person name="Ma J."/>
        </authorList>
    </citation>
    <scope>NUCLEOTIDE SEQUENCE [LARGE SCALE GENOMIC DNA]</scope>
    <source>
        <strain evidence="4">CGMCC 1.12376</strain>
    </source>
</reference>
<dbReference type="Gene3D" id="3.90.950.20">
    <property type="entry name" value="CinA-like"/>
    <property type="match status" value="1"/>
</dbReference>